<reference evidence="1" key="1">
    <citation type="submission" date="2021-06" db="EMBL/GenBank/DDBJ databases">
        <authorList>
            <person name="Kallberg Y."/>
            <person name="Tangrot J."/>
            <person name="Rosling A."/>
        </authorList>
    </citation>
    <scope>NUCLEOTIDE SEQUENCE</scope>
    <source>
        <strain evidence="1">AU212A</strain>
    </source>
</reference>
<sequence length="447" mass="51582">MSGLPLIIKIIGQGGFAVVYSAIFQGKEYALKSLNNNITLDNKAFKQIRNEIKSLYNCNVVHSNIIKLYGFTRDPSTDNFILAILRNEREKIIFGTPSDYASLYEKCWSSDTDKRPVLNEILTTLGRLSNLPDKFIINNIDVDDQQLKHFSEDYASYDDTNESLKLNNYLKDDQGKINTTMETDNERLSPSQDSQKDLQLNSPSVEFITNSIGVDDQQYKQLSEYSVSSDIDQKVDEFVSKIDLAVLCSSDNGYMSVYVKGSRIKNPISKYFQFKSAVFKYASKHKISGFNDRTILSKAQSKLWIMLSEERKEIFKKLYEKALKFYKKKLPNYEFHYLRYNPILKIKSMDAGRSKRKKNPTEKPDQNMFDSWVRPQTVVVNPNAYRMPNSGVDQLFLEAYRHYFPSKPQISNSSNNNENNAFLVDSNERNHVLTIPMKEINQFLGPN</sequence>
<proteinExistence type="predicted"/>
<organism evidence="1 2">
    <name type="scientific">Scutellospora calospora</name>
    <dbReference type="NCBI Taxonomy" id="85575"/>
    <lineage>
        <taxon>Eukaryota</taxon>
        <taxon>Fungi</taxon>
        <taxon>Fungi incertae sedis</taxon>
        <taxon>Mucoromycota</taxon>
        <taxon>Glomeromycotina</taxon>
        <taxon>Glomeromycetes</taxon>
        <taxon>Diversisporales</taxon>
        <taxon>Gigasporaceae</taxon>
        <taxon>Scutellospora</taxon>
    </lineage>
</organism>
<name>A0ACA9KL42_9GLOM</name>
<comment type="caution">
    <text evidence="1">The sequence shown here is derived from an EMBL/GenBank/DDBJ whole genome shotgun (WGS) entry which is preliminary data.</text>
</comment>
<accession>A0ACA9KL42</accession>
<keyword evidence="2" id="KW-1185">Reference proteome</keyword>
<protein>
    <submittedName>
        <fullName evidence="1">6601_t:CDS:1</fullName>
    </submittedName>
</protein>
<gene>
    <name evidence="1" type="ORF">SCALOS_LOCUS2253</name>
</gene>
<evidence type="ECO:0000313" key="1">
    <source>
        <dbReference type="EMBL" id="CAG8476640.1"/>
    </source>
</evidence>
<dbReference type="EMBL" id="CAJVPM010001924">
    <property type="protein sequence ID" value="CAG8476640.1"/>
    <property type="molecule type" value="Genomic_DNA"/>
</dbReference>
<dbReference type="Proteomes" id="UP000789860">
    <property type="component" value="Unassembled WGS sequence"/>
</dbReference>
<evidence type="ECO:0000313" key="2">
    <source>
        <dbReference type="Proteomes" id="UP000789860"/>
    </source>
</evidence>